<dbReference type="AlphaFoldDB" id="A0A8H6ZMA7"/>
<reference evidence="3" key="1">
    <citation type="submission" date="2019-07" db="EMBL/GenBank/DDBJ databases">
        <authorList>
            <person name="Palmer J.M."/>
        </authorList>
    </citation>
    <scope>NUCLEOTIDE SEQUENCE</scope>
    <source>
        <strain evidence="3">PC9</strain>
    </source>
</reference>
<dbReference type="OrthoDB" id="3265734at2759"/>
<evidence type="ECO:0000256" key="1">
    <source>
        <dbReference type="SAM" id="MobiDB-lite"/>
    </source>
</evidence>
<keyword evidence="4" id="KW-1185">Reference proteome</keyword>
<gene>
    <name evidence="3" type="ORF">PC9H_011680</name>
</gene>
<dbReference type="VEuPathDB" id="FungiDB:PC9H_011680"/>
<evidence type="ECO:0000256" key="2">
    <source>
        <dbReference type="SAM" id="Phobius"/>
    </source>
</evidence>
<feature type="transmembrane region" description="Helical" evidence="2">
    <location>
        <begin position="183"/>
        <end position="206"/>
    </location>
</feature>
<feature type="region of interest" description="Disordered" evidence="1">
    <location>
        <begin position="146"/>
        <end position="177"/>
    </location>
</feature>
<keyword evidence="2" id="KW-0812">Transmembrane</keyword>
<evidence type="ECO:0000313" key="4">
    <source>
        <dbReference type="Proteomes" id="UP000623687"/>
    </source>
</evidence>
<feature type="compositionally biased region" description="Polar residues" evidence="1">
    <location>
        <begin position="152"/>
        <end position="164"/>
    </location>
</feature>
<dbReference type="GeneID" id="59381498"/>
<comment type="caution">
    <text evidence="3">The sequence shown here is derived from an EMBL/GenBank/DDBJ whole genome shotgun (WGS) entry which is preliminary data.</text>
</comment>
<dbReference type="EMBL" id="JACETU010000009">
    <property type="protein sequence ID" value="KAF7421160.1"/>
    <property type="molecule type" value="Genomic_DNA"/>
</dbReference>
<organism evidence="3 4">
    <name type="scientific">Pleurotus ostreatus</name>
    <name type="common">Oyster mushroom</name>
    <name type="synonym">White-rot fungus</name>
    <dbReference type="NCBI Taxonomy" id="5322"/>
    <lineage>
        <taxon>Eukaryota</taxon>
        <taxon>Fungi</taxon>
        <taxon>Dikarya</taxon>
        <taxon>Basidiomycota</taxon>
        <taxon>Agaricomycotina</taxon>
        <taxon>Agaricomycetes</taxon>
        <taxon>Agaricomycetidae</taxon>
        <taxon>Agaricales</taxon>
        <taxon>Pleurotineae</taxon>
        <taxon>Pleurotaceae</taxon>
        <taxon>Pleurotus</taxon>
    </lineage>
</organism>
<protein>
    <submittedName>
        <fullName evidence="3">Uncharacterized protein</fullName>
    </submittedName>
</protein>
<proteinExistence type="predicted"/>
<dbReference type="RefSeq" id="XP_036627018.1">
    <property type="nucleotide sequence ID" value="XM_036781163.1"/>
</dbReference>
<evidence type="ECO:0000313" key="3">
    <source>
        <dbReference type="EMBL" id="KAF7421160.1"/>
    </source>
</evidence>
<dbReference type="Proteomes" id="UP000623687">
    <property type="component" value="Unassembled WGS sequence"/>
</dbReference>
<dbReference type="CDD" id="cd12087">
    <property type="entry name" value="TM_EGFR-like"/>
    <property type="match status" value="1"/>
</dbReference>
<keyword evidence="2" id="KW-1133">Transmembrane helix</keyword>
<name>A0A8H6ZMA7_PLEOS</name>
<dbReference type="Gene3D" id="2.60.120.260">
    <property type="entry name" value="Galactose-binding domain-like"/>
    <property type="match status" value="1"/>
</dbReference>
<accession>A0A8H6ZMA7</accession>
<sequence length="293" mass="31396">MSVVVNDILDDRDTRIRYSPGWVAGGATNEYNGTTTYCSKEGAEFSFKFFGTSMKVFGTLGPAGHQGHSNITNVVAHYVLDGGKPEPPEPPKPDKLTSGPRYQQLFYSSPFLSLTDHTLVGICGSKDSGQVFLDYFVVETPIDLPQNYRPRPTQTSTTSVQASETVAPGGATSYSPPSNPPTALIVGSVAGGFALIFIIGVFYLWLRRHSSPSKGAISYSKRLPYLPYLPGPKSMSPRSKEPATPLSSIPLAYDGRRKSIMSQYATSPTLVQRSASPGSGCSGCGGHLSHQGY</sequence>
<keyword evidence="2" id="KW-0472">Membrane</keyword>